<dbReference type="Gene3D" id="3.90.190.20">
    <property type="entry name" value="Mur ligase, C-terminal domain"/>
    <property type="match status" value="1"/>
</dbReference>
<dbReference type="PANTHER" id="PTHR23135:SF4">
    <property type="entry name" value="UDP-N-ACETYLMURAMOYL-L-ALANYL-D-GLUTAMATE--2,6-DIAMINOPIMELATE LIGASE MURE HOMOLOG, CHLOROPLASTIC"/>
    <property type="match status" value="1"/>
</dbReference>
<feature type="binding site" evidence="7">
    <location>
        <position position="188"/>
    </location>
    <ligand>
        <name>UDP-N-acetyl-alpha-D-muramoyl-L-alanyl-D-glutamate</name>
        <dbReference type="ChEBI" id="CHEBI:83900"/>
    </ligand>
</feature>
<feature type="domain" description="Mur ligase C-terminal" evidence="10">
    <location>
        <begin position="335"/>
        <end position="463"/>
    </location>
</feature>
<dbReference type="InterPro" id="IPR004101">
    <property type="entry name" value="Mur_ligase_C"/>
</dbReference>
<sequence length="494" mass="52294">MADTMTLAELGLMTPAGRDLRLTGLSVDSRAVEPGHLFAALPGSVIHGAAFIEAAVLRGAKAVLTDAEGARIAGDRIGDAVLVMSDDPRQTFARVCALWFGPHPETVVAVTGTNGKTSVASFARQIWMALGHKAVNLGTVGVEGAWSYPLRHTTPDPITLHRVLAQARREGVTHVAMEASSHGLDQRRLDGVWLAAAGFTNFTQDHLDYHKTFEAYFEAKMRLFRSVLTEDGVAVVNLDDPKGAAVATIATARGQEIIGTGQSGGARLRLLAQRFDATGQDIRFSWQGEVQQARLDLIGGFQASNVLVAAGLCIGAGEDPEAVFRTMPELRTVRGRMQLAARRGNGASVFVDFAHTPDAVETALRALRPHVMGRIVAIVGAGGDRDRTKRPLMGAAAVRNADQVIVTDDNPRTEDPASIRAAVLDGVREAGGEVCEVGDRAEAILRGVDALGPGDALLVCGKGHETGQIVGNDIYPFDDVEQASVSVAVLESRA</sequence>
<evidence type="ECO:0000256" key="8">
    <source>
        <dbReference type="RuleBase" id="RU004135"/>
    </source>
</evidence>
<dbReference type="SUPFAM" id="SSF53623">
    <property type="entry name" value="MurD-like peptide ligases, catalytic domain"/>
    <property type="match status" value="1"/>
</dbReference>
<evidence type="ECO:0000256" key="1">
    <source>
        <dbReference type="ARBA" id="ARBA00005898"/>
    </source>
</evidence>
<evidence type="ECO:0000259" key="10">
    <source>
        <dbReference type="Pfam" id="PF02875"/>
    </source>
</evidence>
<dbReference type="GO" id="GO:0071555">
    <property type="term" value="P:cell wall organization"/>
    <property type="evidence" value="ECO:0007669"/>
    <property type="project" value="UniProtKB-KW"/>
</dbReference>
<accession>A0A5C4N789</accession>
<feature type="modified residue" description="N6-carboxylysine" evidence="7">
    <location>
        <position position="220"/>
    </location>
</feature>
<keyword evidence="3 7" id="KW-0133">Cell shape</keyword>
<organism evidence="12 13">
    <name type="scientific">Rubellimicrobium rubrum</name>
    <dbReference type="NCBI Taxonomy" id="2585369"/>
    <lineage>
        <taxon>Bacteria</taxon>
        <taxon>Pseudomonadati</taxon>
        <taxon>Pseudomonadota</taxon>
        <taxon>Alphaproteobacteria</taxon>
        <taxon>Rhodobacterales</taxon>
        <taxon>Roseobacteraceae</taxon>
        <taxon>Rubellimicrobium</taxon>
    </lineage>
</organism>
<keyword evidence="7" id="KW-0067">ATP-binding</keyword>
<feature type="binding site" evidence="7">
    <location>
        <position position="186"/>
    </location>
    <ligand>
        <name>UDP-N-acetyl-alpha-D-muramoyl-L-alanyl-D-glutamate</name>
        <dbReference type="ChEBI" id="CHEBI:83900"/>
    </ligand>
</feature>
<evidence type="ECO:0000259" key="11">
    <source>
        <dbReference type="Pfam" id="PF08245"/>
    </source>
</evidence>
<comment type="cofactor">
    <cofactor evidence="7">
        <name>Mg(2+)</name>
        <dbReference type="ChEBI" id="CHEBI:18420"/>
    </cofactor>
</comment>
<dbReference type="GO" id="GO:0000287">
    <property type="term" value="F:magnesium ion binding"/>
    <property type="evidence" value="ECO:0007669"/>
    <property type="project" value="UniProtKB-UniRule"/>
</dbReference>
<dbReference type="GO" id="GO:0005737">
    <property type="term" value="C:cytoplasm"/>
    <property type="evidence" value="ECO:0007669"/>
    <property type="project" value="UniProtKB-SubCell"/>
</dbReference>
<feature type="short sequence motif" description="Meso-diaminopimelate recognition motif" evidence="7">
    <location>
        <begin position="409"/>
        <end position="412"/>
    </location>
</feature>
<dbReference type="Pfam" id="PF01225">
    <property type="entry name" value="Mur_ligase"/>
    <property type="match status" value="1"/>
</dbReference>
<dbReference type="InterPro" id="IPR035911">
    <property type="entry name" value="MurE/MurF_N"/>
</dbReference>
<dbReference type="HAMAP" id="MF_00208">
    <property type="entry name" value="MurE"/>
    <property type="match status" value="1"/>
</dbReference>
<evidence type="ECO:0000256" key="2">
    <source>
        <dbReference type="ARBA" id="ARBA00022618"/>
    </source>
</evidence>
<keyword evidence="6 7" id="KW-0961">Cell wall biogenesis/degradation</keyword>
<dbReference type="Pfam" id="PF08245">
    <property type="entry name" value="Mur_ligase_M"/>
    <property type="match status" value="1"/>
</dbReference>
<gene>
    <name evidence="7" type="primary">murE</name>
    <name evidence="12" type="ORF">FHG66_01370</name>
</gene>
<dbReference type="GO" id="GO:0005524">
    <property type="term" value="F:ATP binding"/>
    <property type="evidence" value="ECO:0007669"/>
    <property type="project" value="UniProtKB-UniRule"/>
</dbReference>
<dbReference type="InterPro" id="IPR036615">
    <property type="entry name" value="Mur_ligase_C_dom_sf"/>
</dbReference>
<feature type="binding site" evidence="7">
    <location>
        <begin position="112"/>
        <end position="118"/>
    </location>
    <ligand>
        <name>ATP</name>
        <dbReference type="ChEBI" id="CHEBI:30616"/>
    </ligand>
</feature>
<feature type="binding site" evidence="7">
    <location>
        <position position="180"/>
    </location>
    <ligand>
        <name>UDP-N-acetyl-alpha-D-muramoyl-L-alanyl-D-glutamate</name>
        <dbReference type="ChEBI" id="CHEBI:83900"/>
    </ligand>
</feature>
<dbReference type="InterPro" id="IPR013221">
    <property type="entry name" value="Mur_ligase_cen"/>
</dbReference>
<dbReference type="Gene3D" id="3.40.1190.10">
    <property type="entry name" value="Mur-like, catalytic domain"/>
    <property type="match status" value="1"/>
</dbReference>
<reference evidence="12 13" key="1">
    <citation type="submission" date="2019-06" db="EMBL/GenBank/DDBJ databases">
        <title>YIM 131921 draft genome.</title>
        <authorList>
            <person name="Jiang L."/>
        </authorList>
    </citation>
    <scope>NUCLEOTIDE SEQUENCE [LARGE SCALE GENOMIC DNA]</scope>
    <source>
        <strain evidence="12 13">YIM 131921</strain>
    </source>
</reference>
<keyword evidence="2 7" id="KW-0132">Cell division</keyword>
<comment type="pathway">
    <text evidence="7 8">Cell wall biogenesis; peptidoglycan biosynthesis.</text>
</comment>
<dbReference type="InterPro" id="IPR036565">
    <property type="entry name" value="Mur-like_cat_sf"/>
</dbReference>
<dbReference type="EMBL" id="VDFU01000001">
    <property type="protein sequence ID" value="TNC52969.1"/>
    <property type="molecule type" value="Genomic_DNA"/>
</dbReference>
<keyword evidence="13" id="KW-1185">Reference proteome</keyword>
<evidence type="ECO:0000313" key="13">
    <source>
        <dbReference type="Proteomes" id="UP000305887"/>
    </source>
</evidence>
<feature type="domain" description="Mur ligase N-terminal catalytic" evidence="9">
    <location>
        <begin position="22"/>
        <end position="69"/>
    </location>
</feature>
<keyword evidence="7" id="KW-0547">Nucleotide-binding</keyword>
<feature type="binding site" evidence="7">
    <location>
        <position position="465"/>
    </location>
    <ligand>
        <name>meso-2,6-diaminopimelate</name>
        <dbReference type="ChEBI" id="CHEBI:57791"/>
    </ligand>
</feature>
<feature type="domain" description="Mur ligase central" evidence="11">
    <location>
        <begin position="110"/>
        <end position="312"/>
    </location>
</feature>
<evidence type="ECO:0000256" key="3">
    <source>
        <dbReference type="ARBA" id="ARBA00022960"/>
    </source>
</evidence>
<feature type="binding site" evidence="7">
    <location>
        <begin position="153"/>
        <end position="154"/>
    </location>
    <ligand>
        <name>UDP-N-acetyl-alpha-D-muramoyl-L-alanyl-D-glutamate</name>
        <dbReference type="ChEBI" id="CHEBI:83900"/>
    </ligand>
</feature>
<comment type="function">
    <text evidence="7">Catalyzes the addition of meso-diaminopimelic acid to the nucleotide precursor UDP-N-acetylmuramoyl-L-alanyl-D-glutamate (UMAG) in the biosynthesis of bacterial cell-wall peptidoglycan.</text>
</comment>
<comment type="similarity">
    <text evidence="1 7">Belongs to the MurCDEF family. MurE subfamily.</text>
</comment>
<dbReference type="PANTHER" id="PTHR23135">
    <property type="entry name" value="MUR LIGASE FAMILY MEMBER"/>
    <property type="match status" value="1"/>
</dbReference>
<feature type="binding site" evidence="7">
    <location>
        <begin position="409"/>
        <end position="412"/>
    </location>
    <ligand>
        <name>meso-2,6-diaminopimelate</name>
        <dbReference type="ChEBI" id="CHEBI:57791"/>
    </ligand>
</feature>
<evidence type="ECO:0000256" key="7">
    <source>
        <dbReference type="HAMAP-Rule" id="MF_00208"/>
    </source>
</evidence>
<dbReference type="NCBIfam" id="TIGR01085">
    <property type="entry name" value="murE"/>
    <property type="match status" value="1"/>
</dbReference>
<name>A0A5C4N789_9RHOB</name>
<proteinExistence type="inferred from homology"/>
<dbReference type="RefSeq" id="WP_139074884.1">
    <property type="nucleotide sequence ID" value="NZ_VDFU01000001.1"/>
</dbReference>
<evidence type="ECO:0000313" key="12">
    <source>
        <dbReference type="EMBL" id="TNC52969.1"/>
    </source>
</evidence>
<dbReference type="OrthoDB" id="9800958at2"/>
<dbReference type="EC" id="6.3.2.13" evidence="7"/>
<dbReference type="InterPro" id="IPR005761">
    <property type="entry name" value="UDP-N-AcMur-Glu-dNH2Pim_ligase"/>
</dbReference>
<dbReference type="Gene3D" id="3.40.1390.10">
    <property type="entry name" value="MurE/MurF, N-terminal domain"/>
    <property type="match status" value="1"/>
</dbReference>
<dbReference type="SUPFAM" id="SSF63418">
    <property type="entry name" value="MurE/MurF N-terminal domain"/>
    <property type="match status" value="1"/>
</dbReference>
<keyword evidence="7" id="KW-0460">Magnesium</keyword>
<dbReference type="GO" id="GO:0008765">
    <property type="term" value="F:UDP-N-acetylmuramoylalanyl-D-glutamate-2,6-diaminopimelate ligase activity"/>
    <property type="evidence" value="ECO:0007669"/>
    <property type="project" value="UniProtKB-UniRule"/>
</dbReference>
<evidence type="ECO:0000256" key="4">
    <source>
        <dbReference type="ARBA" id="ARBA00022984"/>
    </source>
</evidence>
<keyword evidence="7 12" id="KW-0436">Ligase</keyword>
<comment type="subcellular location">
    <subcellularLocation>
        <location evidence="7 8">Cytoplasm</location>
    </subcellularLocation>
</comment>
<feature type="binding site" evidence="7">
    <location>
        <position position="385"/>
    </location>
    <ligand>
        <name>meso-2,6-diaminopimelate</name>
        <dbReference type="ChEBI" id="CHEBI:57791"/>
    </ligand>
</feature>
<dbReference type="AlphaFoldDB" id="A0A5C4N789"/>
<dbReference type="GO" id="GO:0009252">
    <property type="term" value="P:peptidoglycan biosynthetic process"/>
    <property type="evidence" value="ECO:0007669"/>
    <property type="project" value="UniProtKB-UniRule"/>
</dbReference>
<keyword evidence="5 7" id="KW-0131">Cell cycle</keyword>
<dbReference type="SUPFAM" id="SSF53244">
    <property type="entry name" value="MurD-like peptide ligases, peptide-binding domain"/>
    <property type="match status" value="1"/>
</dbReference>
<comment type="PTM">
    <text evidence="7">Carboxylation is probably crucial for Mg(2+) binding and, consequently, for the gamma-phosphate positioning of ATP.</text>
</comment>
<feature type="binding site" evidence="7">
    <location>
        <position position="461"/>
    </location>
    <ligand>
        <name>meso-2,6-diaminopimelate</name>
        <dbReference type="ChEBI" id="CHEBI:57791"/>
    </ligand>
</feature>
<dbReference type="Proteomes" id="UP000305887">
    <property type="component" value="Unassembled WGS sequence"/>
</dbReference>
<keyword evidence="4 7" id="KW-0573">Peptidoglycan synthesis</keyword>
<dbReference type="GO" id="GO:0051301">
    <property type="term" value="P:cell division"/>
    <property type="evidence" value="ECO:0007669"/>
    <property type="project" value="UniProtKB-KW"/>
</dbReference>
<comment type="caution">
    <text evidence="12">The sequence shown here is derived from an EMBL/GenBank/DDBJ whole genome shotgun (WGS) entry which is preliminary data.</text>
</comment>
<evidence type="ECO:0000256" key="6">
    <source>
        <dbReference type="ARBA" id="ARBA00023316"/>
    </source>
</evidence>
<evidence type="ECO:0000259" key="9">
    <source>
        <dbReference type="Pfam" id="PF01225"/>
    </source>
</evidence>
<feature type="binding site" evidence="7">
    <location>
        <position position="29"/>
    </location>
    <ligand>
        <name>UDP-N-acetyl-alpha-D-muramoyl-L-alanyl-D-glutamate</name>
        <dbReference type="ChEBI" id="CHEBI:83900"/>
    </ligand>
</feature>
<dbReference type="GO" id="GO:0008360">
    <property type="term" value="P:regulation of cell shape"/>
    <property type="evidence" value="ECO:0007669"/>
    <property type="project" value="UniProtKB-KW"/>
</dbReference>
<dbReference type="InterPro" id="IPR000713">
    <property type="entry name" value="Mur_ligase_N"/>
</dbReference>
<dbReference type="NCBIfam" id="NF001126">
    <property type="entry name" value="PRK00139.1-4"/>
    <property type="match status" value="1"/>
</dbReference>
<evidence type="ECO:0000256" key="5">
    <source>
        <dbReference type="ARBA" id="ARBA00023306"/>
    </source>
</evidence>
<comment type="catalytic activity">
    <reaction evidence="7">
        <text>UDP-N-acetyl-alpha-D-muramoyl-L-alanyl-D-glutamate + meso-2,6-diaminopimelate + ATP = UDP-N-acetyl-alpha-D-muramoyl-L-alanyl-gamma-D-glutamyl-meso-2,6-diaminopimelate + ADP + phosphate + H(+)</text>
        <dbReference type="Rhea" id="RHEA:23676"/>
        <dbReference type="ChEBI" id="CHEBI:15378"/>
        <dbReference type="ChEBI" id="CHEBI:30616"/>
        <dbReference type="ChEBI" id="CHEBI:43474"/>
        <dbReference type="ChEBI" id="CHEBI:57791"/>
        <dbReference type="ChEBI" id="CHEBI:83900"/>
        <dbReference type="ChEBI" id="CHEBI:83905"/>
        <dbReference type="ChEBI" id="CHEBI:456216"/>
        <dbReference type="EC" id="6.3.2.13"/>
    </reaction>
</comment>
<dbReference type="UniPathway" id="UPA00219"/>
<comment type="caution">
    <text evidence="7">Lacks conserved residue(s) required for the propagation of feature annotation.</text>
</comment>
<dbReference type="NCBIfam" id="NF001124">
    <property type="entry name" value="PRK00139.1-2"/>
    <property type="match status" value="1"/>
</dbReference>
<dbReference type="Pfam" id="PF02875">
    <property type="entry name" value="Mur_ligase_C"/>
    <property type="match status" value="1"/>
</dbReference>
<keyword evidence="7" id="KW-0963">Cytoplasm</keyword>
<protein>
    <recommendedName>
        <fullName evidence="7">UDP-N-acetylmuramoyl-L-alanyl-D-glutamate--2,6-diaminopimelate ligase</fullName>
        <ecNumber evidence="7">6.3.2.13</ecNumber>
    </recommendedName>
    <alternativeName>
        <fullName evidence="7">Meso-A2pm-adding enzyme</fullName>
    </alternativeName>
    <alternativeName>
        <fullName evidence="7">Meso-diaminopimelate-adding enzyme</fullName>
    </alternativeName>
    <alternativeName>
        <fullName evidence="7">UDP-MurNAc-L-Ala-D-Glu:meso-diaminopimelate ligase</fullName>
    </alternativeName>
    <alternativeName>
        <fullName evidence="7">UDP-MurNAc-tripeptide synthetase</fullName>
    </alternativeName>
    <alternativeName>
        <fullName evidence="7">UDP-N-acetylmuramyl-tripeptide synthetase</fullName>
    </alternativeName>
</protein>